<accession>A0A109MWP3</accession>
<evidence type="ECO:0000313" key="1">
    <source>
        <dbReference type="EMBL" id="KWW17424.1"/>
    </source>
</evidence>
<keyword evidence="2" id="KW-1185">Reference proteome</keyword>
<protein>
    <submittedName>
        <fullName evidence="1">Uncharacterized protein</fullName>
    </submittedName>
</protein>
<dbReference type="RefSeq" id="WP_061142971.1">
    <property type="nucleotide sequence ID" value="NZ_LNNH01000028.1"/>
</dbReference>
<proteinExistence type="predicted"/>
<reference evidence="1 2" key="1">
    <citation type="submission" date="2015-11" db="EMBL/GenBank/DDBJ databases">
        <title>Genome Sequence of Bacillus simplex strain VanAntwerpen2.</title>
        <authorList>
            <person name="Couger M.B."/>
        </authorList>
    </citation>
    <scope>NUCLEOTIDE SEQUENCE [LARGE SCALE GENOMIC DNA]</scope>
    <source>
        <strain evidence="1 2">VanAntwerpen02</strain>
    </source>
</reference>
<organism evidence="1 2">
    <name type="scientific">Peribacillus simplex</name>
    <dbReference type="NCBI Taxonomy" id="1478"/>
    <lineage>
        <taxon>Bacteria</taxon>
        <taxon>Bacillati</taxon>
        <taxon>Bacillota</taxon>
        <taxon>Bacilli</taxon>
        <taxon>Bacillales</taxon>
        <taxon>Bacillaceae</taxon>
        <taxon>Peribacillus</taxon>
    </lineage>
</organism>
<comment type="caution">
    <text evidence="1">The sequence shown here is derived from an EMBL/GenBank/DDBJ whole genome shotgun (WGS) entry which is preliminary data.</text>
</comment>
<dbReference type="AlphaFoldDB" id="A0A109MWP3"/>
<dbReference type="EMBL" id="LNNH01000028">
    <property type="protein sequence ID" value="KWW17424.1"/>
    <property type="molecule type" value="Genomic_DNA"/>
</dbReference>
<dbReference type="Proteomes" id="UP000064189">
    <property type="component" value="Unassembled WGS sequence"/>
</dbReference>
<name>A0A109MWP3_9BACI</name>
<gene>
    <name evidence="1" type="ORF">AS888_22805</name>
</gene>
<sequence>MKHLFRFVAEFNERKALERETDEFFRKEYENYMKLHPENGAKKRLAPKLYVIDGGKKGAPHAFSDRKKSS</sequence>
<evidence type="ECO:0000313" key="2">
    <source>
        <dbReference type="Proteomes" id="UP000064189"/>
    </source>
</evidence>